<dbReference type="Gene3D" id="3.50.50.60">
    <property type="entry name" value="FAD/NAD(P)-binding domain"/>
    <property type="match status" value="2"/>
</dbReference>
<dbReference type="RefSeq" id="WP_094438281.1">
    <property type="nucleotide sequence ID" value="NZ_NKDB02000002.1"/>
</dbReference>
<evidence type="ECO:0000313" key="2">
    <source>
        <dbReference type="EMBL" id="RKJ96727.1"/>
    </source>
</evidence>
<dbReference type="Proteomes" id="UP000216225">
    <property type="component" value="Unassembled WGS sequence"/>
</dbReference>
<dbReference type="PROSITE" id="PS01304">
    <property type="entry name" value="UBIH"/>
    <property type="match status" value="1"/>
</dbReference>
<dbReference type="EMBL" id="NKDB02000002">
    <property type="protein sequence ID" value="RKJ96727.1"/>
    <property type="molecule type" value="Genomic_DNA"/>
</dbReference>
<sequence length="376" mass="40720">MAQSFDVCIRGAGVVGRTLALLLARERLRVALVAPPAGTQPVAADVRAYALNAASRALLESVRGWPDAQHATAVLQMQVQADQDGMVRFDAAQQGCDALTWIVDVPALEARLADAVRFQPLVEQVAEPVAAPLTVVCEGRASSTRAEFGVEFDVTPYAQHAIATRLACERPHGQVARQWFAPDGSILAFLPLDGAQGSSVAVVWSVPQEHAAHWLQASEEDFTQSLREISRDNLGALRQTAPRASWPLQQARARHWCGLLPGQGRMSWALAGDAAHNVHPLAGQGLNLGLGDARTLARVLHERAAWRGVGDLRVLRSYERERKAALLPMGMAMDGLQQLFTRREGALAALRNWGMKGFEHSGPLKAWVARRAMGTD</sequence>
<evidence type="ECO:0000313" key="3">
    <source>
        <dbReference type="Proteomes" id="UP000216225"/>
    </source>
</evidence>
<evidence type="ECO:0000259" key="1">
    <source>
        <dbReference type="Pfam" id="PF01494"/>
    </source>
</evidence>
<dbReference type="Gene3D" id="3.30.9.10">
    <property type="entry name" value="D-Amino Acid Oxidase, subunit A, domain 2"/>
    <property type="match status" value="1"/>
</dbReference>
<dbReference type="PANTHER" id="PTHR43876:SF7">
    <property type="entry name" value="UBIQUINONE BIOSYNTHESIS MONOOXYGENASE COQ6, MITOCHONDRIAL"/>
    <property type="match status" value="1"/>
</dbReference>
<gene>
    <name evidence="2" type="ORF">CE154_011970</name>
</gene>
<keyword evidence="2" id="KW-0830">Ubiquinone</keyword>
<dbReference type="InterPro" id="IPR051205">
    <property type="entry name" value="UbiH/COQ6_monooxygenase"/>
</dbReference>
<feature type="domain" description="FAD-binding" evidence="1">
    <location>
        <begin position="123"/>
        <end position="324"/>
    </location>
</feature>
<dbReference type="AlphaFoldDB" id="A0A3R7HVI1"/>
<accession>A0A3R7HVI1</accession>
<proteinExistence type="predicted"/>
<dbReference type="InterPro" id="IPR036188">
    <property type="entry name" value="FAD/NAD-bd_sf"/>
</dbReference>
<dbReference type="PANTHER" id="PTHR43876">
    <property type="entry name" value="UBIQUINONE BIOSYNTHESIS MONOOXYGENASE COQ6, MITOCHONDRIAL"/>
    <property type="match status" value="1"/>
</dbReference>
<dbReference type="PRINTS" id="PR00420">
    <property type="entry name" value="RNGMNOXGNASE"/>
</dbReference>
<comment type="caution">
    <text evidence="2">The sequence shown here is derived from an EMBL/GenBank/DDBJ whole genome shotgun (WGS) entry which is preliminary data.</text>
</comment>
<organism evidence="2 3">
    <name type="scientific">Alicycliphilus denitrificans</name>
    <dbReference type="NCBI Taxonomy" id="179636"/>
    <lineage>
        <taxon>Bacteria</taxon>
        <taxon>Pseudomonadati</taxon>
        <taxon>Pseudomonadota</taxon>
        <taxon>Betaproteobacteria</taxon>
        <taxon>Burkholderiales</taxon>
        <taxon>Comamonadaceae</taxon>
        <taxon>Alicycliphilus</taxon>
    </lineage>
</organism>
<name>A0A3R7HVI1_9BURK</name>
<dbReference type="GO" id="GO:0071949">
    <property type="term" value="F:FAD binding"/>
    <property type="evidence" value="ECO:0007669"/>
    <property type="project" value="InterPro"/>
</dbReference>
<dbReference type="InterPro" id="IPR018168">
    <property type="entry name" value="Ubi_Hdrlase_CS"/>
</dbReference>
<reference evidence="2 3" key="1">
    <citation type="submission" date="2018-09" db="EMBL/GenBank/DDBJ databases">
        <title>Genome comparison of Alicycliphilus sp. BQ1, a polyurethanolytic bacterium, with its closest phylogenetic relatives Alicycliphilus denitrificans BC and K601, unable to attack polyurethane.</title>
        <authorList>
            <person name="Loza-Tavera H."/>
            <person name="Lozano L."/>
            <person name="Cevallos M."/>
            <person name="Maya-Lucas O."/>
            <person name="Garcia-Mena J."/>
            <person name="Hernandez J."/>
        </authorList>
    </citation>
    <scope>NUCLEOTIDE SEQUENCE [LARGE SCALE GENOMIC DNA]</scope>
    <source>
        <strain evidence="2 3">BQ1</strain>
    </source>
</reference>
<dbReference type="SUPFAM" id="SSF51905">
    <property type="entry name" value="FAD/NAD(P)-binding domain"/>
    <property type="match status" value="1"/>
</dbReference>
<dbReference type="InterPro" id="IPR002938">
    <property type="entry name" value="FAD-bd"/>
</dbReference>
<dbReference type="Pfam" id="PF01494">
    <property type="entry name" value="FAD_binding_3"/>
    <property type="match status" value="1"/>
</dbReference>
<protein>
    <submittedName>
        <fullName evidence="2">Ubiquinone biosynthesis protein UbiH</fullName>
    </submittedName>
</protein>